<dbReference type="InterPro" id="IPR014980">
    <property type="entry name" value="DOPA_dioxygen"/>
</dbReference>
<comment type="caution">
    <text evidence="2">The sequence shown here is derived from an EMBL/GenBank/DDBJ whole genome shotgun (WGS) entry which is preliminary data.</text>
</comment>
<dbReference type="PANTHER" id="PTHR36423">
    <property type="entry name" value="AFR070WP"/>
    <property type="match status" value="1"/>
</dbReference>
<keyword evidence="1" id="KW-0732">Signal</keyword>
<dbReference type="Pfam" id="PF08883">
    <property type="entry name" value="DOPA_dioxygen"/>
    <property type="match status" value="1"/>
</dbReference>
<evidence type="ECO:0008006" key="4">
    <source>
        <dbReference type="Google" id="ProtNLM"/>
    </source>
</evidence>
<evidence type="ECO:0000256" key="1">
    <source>
        <dbReference type="SAM" id="SignalP"/>
    </source>
</evidence>
<reference evidence="2" key="1">
    <citation type="submission" date="2021-06" db="EMBL/GenBank/DDBJ databases">
        <authorList>
            <person name="Hodson N. C."/>
            <person name="Mongue J. A."/>
            <person name="Jaron S. K."/>
        </authorList>
    </citation>
    <scope>NUCLEOTIDE SEQUENCE</scope>
</reference>
<name>A0A8J2P6M4_9HEXA</name>
<dbReference type="EMBL" id="CAJVCH010153828">
    <property type="protein sequence ID" value="CAG7727787.1"/>
    <property type="molecule type" value="Genomic_DNA"/>
</dbReference>
<evidence type="ECO:0000313" key="3">
    <source>
        <dbReference type="Proteomes" id="UP000708208"/>
    </source>
</evidence>
<proteinExistence type="predicted"/>
<accession>A0A8J2P6M4</accession>
<dbReference type="Proteomes" id="UP000708208">
    <property type="component" value="Unassembled WGS sequence"/>
</dbReference>
<feature type="signal peptide" evidence="1">
    <location>
        <begin position="1"/>
        <end position="19"/>
    </location>
</feature>
<dbReference type="AlphaFoldDB" id="A0A8J2P6M4"/>
<gene>
    <name evidence="2" type="ORF">AFUS01_LOCUS16613</name>
</gene>
<dbReference type="PANTHER" id="PTHR36423:SF2">
    <property type="entry name" value="AFR070WP"/>
    <property type="match status" value="1"/>
</dbReference>
<dbReference type="OrthoDB" id="9970095at2759"/>
<organism evidence="2 3">
    <name type="scientific">Allacma fusca</name>
    <dbReference type="NCBI Taxonomy" id="39272"/>
    <lineage>
        <taxon>Eukaryota</taxon>
        <taxon>Metazoa</taxon>
        <taxon>Ecdysozoa</taxon>
        <taxon>Arthropoda</taxon>
        <taxon>Hexapoda</taxon>
        <taxon>Collembola</taxon>
        <taxon>Symphypleona</taxon>
        <taxon>Sminthuridae</taxon>
        <taxon>Allacma</taxon>
    </lineage>
</organism>
<feature type="chain" id="PRO_5035157796" description="DOPA 4,5-dioxygenase" evidence="1">
    <location>
        <begin position="20"/>
        <end position="159"/>
    </location>
</feature>
<keyword evidence="3" id="KW-1185">Reference proteome</keyword>
<sequence>MYKLVCLAILTTAFVVVAAVNYDRTEIHGYHFHTYFFQKDDDSTQEAREFRQEIQRQIEDGLLANCRLNRFNMDPVGPHPVGSFETCCNKTSLSQSLSWFMQNRGNLTIFLHPLTTEEILDHTVRSSFLGSPFKLKISALETTLAAVDLCLPLTTSNDV</sequence>
<protein>
    <recommendedName>
        <fullName evidence="4">DOPA 4,5-dioxygenase</fullName>
    </recommendedName>
</protein>
<evidence type="ECO:0000313" key="2">
    <source>
        <dbReference type="EMBL" id="CAG7727787.1"/>
    </source>
</evidence>